<evidence type="ECO:0000256" key="6">
    <source>
        <dbReference type="SAM" id="Phobius"/>
    </source>
</evidence>
<dbReference type="Pfam" id="PF03798">
    <property type="entry name" value="TRAM_LAG1_CLN8"/>
    <property type="match status" value="1"/>
</dbReference>
<dbReference type="PROSITE" id="PS50922">
    <property type="entry name" value="TLC"/>
    <property type="match status" value="1"/>
</dbReference>
<evidence type="ECO:0000259" key="8">
    <source>
        <dbReference type="PROSITE" id="PS50922"/>
    </source>
</evidence>
<evidence type="ECO:0000256" key="2">
    <source>
        <dbReference type="ARBA" id="ARBA00022692"/>
    </source>
</evidence>
<dbReference type="InParanoid" id="A0A2R5G5Q1"/>
<evidence type="ECO:0000256" key="3">
    <source>
        <dbReference type="ARBA" id="ARBA00022989"/>
    </source>
</evidence>
<accession>A0A2R5G5Q1</accession>
<keyword evidence="7" id="KW-0732">Signal</keyword>
<dbReference type="SMART" id="SM00724">
    <property type="entry name" value="TLC"/>
    <property type="match status" value="1"/>
</dbReference>
<dbReference type="OrthoDB" id="506011at2759"/>
<feature type="transmembrane region" description="Helical" evidence="6">
    <location>
        <begin position="170"/>
        <end position="197"/>
    </location>
</feature>
<evidence type="ECO:0000256" key="4">
    <source>
        <dbReference type="ARBA" id="ARBA00023136"/>
    </source>
</evidence>
<keyword evidence="3 6" id="KW-1133">Transmembrane helix</keyword>
<evidence type="ECO:0000313" key="10">
    <source>
        <dbReference type="Proteomes" id="UP000241890"/>
    </source>
</evidence>
<name>A0A2R5G5Q1_9STRA</name>
<dbReference type="PANTHER" id="PTHR31898:SF1">
    <property type="entry name" value="TLC DOMAIN-CONTAINING PROTEIN 5"/>
    <property type="match status" value="1"/>
</dbReference>
<dbReference type="AlphaFoldDB" id="A0A2R5G5Q1"/>
<proteinExistence type="predicted"/>
<feature type="transmembrane region" description="Helical" evidence="6">
    <location>
        <begin position="112"/>
        <end position="131"/>
    </location>
</feature>
<feature type="transmembrane region" description="Helical" evidence="6">
    <location>
        <begin position="42"/>
        <end position="66"/>
    </location>
</feature>
<keyword evidence="2 5" id="KW-0812">Transmembrane</keyword>
<dbReference type="EMBL" id="BEYU01000020">
    <property type="protein sequence ID" value="GBG26367.1"/>
    <property type="molecule type" value="Genomic_DNA"/>
</dbReference>
<organism evidence="9 10">
    <name type="scientific">Hondaea fermentalgiana</name>
    <dbReference type="NCBI Taxonomy" id="2315210"/>
    <lineage>
        <taxon>Eukaryota</taxon>
        <taxon>Sar</taxon>
        <taxon>Stramenopiles</taxon>
        <taxon>Bigyra</taxon>
        <taxon>Labyrinthulomycetes</taxon>
        <taxon>Thraustochytrida</taxon>
        <taxon>Thraustochytriidae</taxon>
        <taxon>Hondaea</taxon>
    </lineage>
</organism>
<dbReference type="Proteomes" id="UP000241890">
    <property type="component" value="Unassembled WGS sequence"/>
</dbReference>
<evidence type="ECO:0000256" key="7">
    <source>
        <dbReference type="SAM" id="SignalP"/>
    </source>
</evidence>
<sequence>MVLAVKQATTLTLSWALRWIALFMTCNKAAELELEGNDFAVYANRVVSMIHAAFSAVLAGKAALYYDGQGFLTYNLQGPNEPWHEAFLPVVAGYMVYDMLWELMHSKSKPDLLVYAHHILVAVTCWWSLWTGEHGKILAMTTFLSELTTPFLSAKYLLKHHKMADETLGLANDAVFALGFLFFRCFWGSIFTLTVLLSGAHPFIMAGGMAMQSINYTWGLSIGKKIARFAKGDKADRHKSP</sequence>
<gene>
    <name evidence="9" type="ORF">FCC1311_025882</name>
</gene>
<evidence type="ECO:0000256" key="5">
    <source>
        <dbReference type="PROSITE-ProRule" id="PRU00205"/>
    </source>
</evidence>
<evidence type="ECO:0000256" key="1">
    <source>
        <dbReference type="ARBA" id="ARBA00004141"/>
    </source>
</evidence>
<keyword evidence="10" id="KW-1185">Reference proteome</keyword>
<protein>
    <submittedName>
        <fullName evidence="9">Transmembrane protein 136</fullName>
    </submittedName>
</protein>
<feature type="domain" description="TLC" evidence="8">
    <location>
        <begin position="37"/>
        <end position="231"/>
    </location>
</feature>
<feature type="signal peptide" evidence="7">
    <location>
        <begin position="1"/>
        <end position="31"/>
    </location>
</feature>
<feature type="transmembrane region" description="Helical" evidence="6">
    <location>
        <begin position="203"/>
        <end position="222"/>
    </location>
</feature>
<comment type="caution">
    <text evidence="9">The sequence shown here is derived from an EMBL/GenBank/DDBJ whole genome shotgun (WGS) entry which is preliminary data.</text>
</comment>
<dbReference type="InterPro" id="IPR042512">
    <property type="entry name" value="TLCD5"/>
</dbReference>
<evidence type="ECO:0000313" key="9">
    <source>
        <dbReference type="EMBL" id="GBG26367.1"/>
    </source>
</evidence>
<dbReference type="PANTHER" id="PTHR31898">
    <property type="entry name" value="TRANSMEMBRANE PROTEIN 136"/>
    <property type="match status" value="1"/>
</dbReference>
<feature type="chain" id="PRO_5015314750" evidence="7">
    <location>
        <begin position="32"/>
        <end position="241"/>
    </location>
</feature>
<keyword evidence="4 5" id="KW-0472">Membrane</keyword>
<reference evidence="9 10" key="1">
    <citation type="submission" date="2017-12" db="EMBL/GenBank/DDBJ databases">
        <title>Sequencing, de novo assembly and annotation of complete genome of a new Thraustochytrid species, strain FCC1311.</title>
        <authorList>
            <person name="Sedici K."/>
            <person name="Godart F."/>
            <person name="Aiese Cigliano R."/>
            <person name="Sanseverino W."/>
            <person name="Barakat M."/>
            <person name="Ortet P."/>
            <person name="Marechal E."/>
            <person name="Cagnac O."/>
            <person name="Amato A."/>
        </authorList>
    </citation>
    <scope>NUCLEOTIDE SEQUENCE [LARGE SCALE GENOMIC DNA]</scope>
</reference>
<comment type="subcellular location">
    <subcellularLocation>
        <location evidence="1">Membrane</location>
        <topology evidence="1">Multi-pass membrane protein</topology>
    </subcellularLocation>
</comment>
<dbReference type="InterPro" id="IPR006634">
    <property type="entry name" value="TLC-dom"/>
</dbReference>
<dbReference type="GO" id="GO:0016020">
    <property type="term" value="C:membrane"/>
    <property type="evidence" value="ECO:0007669"/>
    <property type="project" value="UniProtKB-SubCell"/>
</dbReference>